<feature type="region of interest" description="Disordered" evidence="1">
    <location>
        <begin position="238"/>
        <end position="281"/>
    </location>
</feature>
<comment type="caution">
    <text evidence="3">The sequence shown here is derived from an EMBL/GenBank/DDBJ whole genome shotgun (WGS) entry which is preliminary data.</text>
</comment>
<organism evidence="3 4">
    <name type="scientific">Colletotrichum spinosum</name>
    <dbReference type="NCBI Taxonomy" id="1347390"/>
    <lineage>
        <taxon>Eukaryota</taxon>
        <taxon>Fungi</taxon>
        <taxon>Dikarya</taxon>
        <taxon>Ascomycota</taxon>
        <taxon>Pezizomycotina</taxon>
        <taxon>Sordariomycetes</taxon>
        <taxon>Hypocreomycetidae</taxon>
        <taxon>Glomerellales</taxon>
        <taxon>Glomerellaceae</taxon>
        <taxon>Colletotrichum</taxon>
        <taxon>Colletotrichum orbiculare species complex</taxon>
    </lineage>
</organism>
<dbReference type="InterPro" id="IPR004676">
    <property type="entry name" value="Cd-R_transporter"/>
</dbReference>
<dbReference type="Pfam" id="PF03596">
    <property type="entry name" value="Cad"/>
    <property type="match status" value="1"/>
</dbReference>
<keyword evidence="2" id="KW-0812">Transmembrane</keyword>
<proteinExistence type="predicted"/>
<evidence type="ECO:0008006" key="5">
    <source>
        <dbReference type="Google" id="ProtNLM"/>
    </source>
</evidence>
<protein>
    <recommendedName>
        <fullName evidence="5">Cadmium resistance transporter</fullName>
    </recommendedName>
</protein>
<evidence type="ECO:0000256" key="2">
    <source>
        <dbReference type="SAM" id="Phobius"/>
    </source>
</evidence>
<evidence type="ECO:0000313" key="3">
    <source>
        <dbReference type="EMBL" id="TDZ37234.1"/>
    </source>
</evidence>
<keyword evidence="2" id="KW-1133">Transmembrane helix</keyword>
<keyword evidence="4" id="KW-1185">Reference proteome</keyword>
<dbReference type="EMBL" id="QAPG01000025">
    <property type="protein sequence ID" value="TDZ37234.1"/>
    <property type="molecule type" value="Genomic_DNA"/>
</dbReference>
<gene>
    <name evidence="3" type="ORF">C8035_v007329</name>
</gene>
<feature type="transmembrane region" description="Helical" evidence="2">
    <location>
        <begin position="48"/>
        <end position="68"/>
    </location>
</feature>
<feature type="compositionally biased region" description="Polar residues" evidence="1">
    <location>
        <begin position="239"/>
        <end position="250"/>
    </location>
</feature>
<evidence type="ECO:0000313" key="4">
    <source>
        <dbReference type="Proteomes" id="UP000295083"/>
    </source>
</evidence>
<keyword evidence="2" id="KW-0472">Membrane</keyword>
<dbReference type="AlphaFoldDB" id="A0A4R8QLK0"/>
<sequence>MQFGTVLATACSTFALTNIDDVFVPVTFFAGASTRRTLTLKITTTRQYVGFTVIMVVKMIGLGASLVLPSEPIGFLGLLPALLGIWKGFGLLFPRAEDEDEAAGESKSRGIRGVFTVAAETVMKGGDNVGTYVSPFSQTKGAEIAVAVSVAAFLVMKQRHMLWAAEKYAGLLILGLYVGLGIFIIVKSECYPWSIEKIDEDVSSHPGKVVMGVATAGIILVCSGAMLWFTMKTRRSRTAVDSNGERTNTAHVEADESADQTHSDDAGRNDLPPLAKTAQAA</sequence>
<name>A0A4R8QLK0_9PEZI</name>
<feature type="compositionally biased region" description="Basic and acidic residues" evidence="1">
    <location>
        <begin position="259"/>
        <end position="268"/>
    </location>
</feature>
<evidence type="ECO:0000256" key="1">
    <source>
        <dbReference type="SAM" id="MobiDB-lite"/>
    </source>
</evidence>
<feature type="transmembrane region" description="Helical" evidence="2">
    <location>
        <begin position="75"/>
        <end position="93"/>
    </location>
</feature>
<dbReference type="Proteomes" id="UP000295083">
    <property type="component" value="Unassembled WGS sequence"/>
</dbReference>
<accession>A0A4R8QLK0</accession>
<feature type="transmembrane region" description="Helical" evidence="2">
    <location>
        <begin position="168"/>
        <end position="186"/>
    </location>
</feature>
<feature type="transmembrane region" description="Helical" evidence="2">
    <location>
        <begin position="209"/>
        <end position="229"/>
    </location>
</feature>
<reference evidence="3 4" key="1">
    <citation type="submission" date="2018-11" db="EMBL/GenBank/DDBJ databases">
        <title>Genome sequence and assembly of Colletotrichum spinosum.</title>
        <authorList>
            <person name="Gan P."/>
            <person name="Shirasu K."/>
        </authorList>
    </citation>
    <scope>NUCLEOTIDE SEQUENCE [LARGE SCALE GENOMIC DNA]</scope>
    <source>
        <strain evidence="3 4">CBS 515.97</strain>
    </source>
</reference>